<name>A0A833ZTY2_9CHIR</name>
<dbReference type="AlphaFoldDB" id="A0A833ZTY2"/>
<comment type="caution">
    <text evidence="1">The sequence shown here is derived from an EMBL/GenBank/DDBJ whole genome shotgun (WGS) entry which is preliminary data.</text>
</comment>
<evidence type="ECO:0000313" key="1">
    <source>
        <dbReference type="EMBL" id="KAF6099819.1"/>
    </source>
</evidence>
<dbReference type="Proteomes" id="UP000664940">
    <property type="component" value="Unassembled WGS sequence"/>
</dbReference>
<sequence length="174" mass="19736">MSARMSSSTSTLARSVTSTTADRICPVLRTQWCLVTVPSSCSREPIHRESWERPERETFHQGSPDCNMFFRQHLHGILVMWHMLVNQRLNWIKKSLVGNICERKWEAKRPARGTVSLPHRPDGVSSRGMGSSRANTVLFEVPPFCTDVQALARLLCSVIGRGLFREERVPSTES</sequence>
<proteinExistence type="predicted"/>
<evidence type="ECO:0000313" key="2">
    <source>
        <dbReference type="Proteomes" id="UP000664940"/>
    </source>
</evidence>
<accession>A0A833ZTY2</accession>
<gene>
    <name evidence="1" type="ORF">HJG60_011550</name>
</gene>
<dbReference type="EMBL" id="JABVXQ010000007">
    <property type="protein sequence ID" value="KAF6099819.1"/>
    <property type="molecule type" value="Genomic_DNA"/>
</dbReference>
<protein>
    <submittedName>
        <fullName evidence="1">Uncharacterized protein</fullName>
    </submittedName>
</protein>
<organism evidence="1 2">
    <name type="scientific">Phyllostomus discolor</name>
    <name type="common">pale spear-nosed bat</name>
    <dbReference type="NCBI Taxonomy" id="89673"/>
    <lineage>
        <taxon>Eukaryota</taxon>
        <taxon>Metazoa</taxon>
        <taxon>Chordata</taxon>
        <taxon>Craniata</taxon>
        <taxon>Vertebrata</taxon>
        <taxon>Euteleostomi</taxon>
        <taxon>Mammalia</taxon>
        <taxon>Eutheria</taxon>
        <taxon>Laurasiatheria</taxon>
        <taxon>Chiroptera</taxon>
        <taxon>Yangochiroptera</taxon>
        <taxon>Phyllostomidae</taxon>
        <taxon>Phyllostominae</taxon>
        <taxon>Phyllostomus</taxon>
    </lineage>
</organism>
<reference evidence="1 2" key="1">
    <citation type="journal article" date="2020" name="Nature">
        <title>Six reference-quality genomes reveal evolution of bat adaptations.</title>
        <authorList>
            <person name="Jebb D."/>
            <person name="Huang Z."/>
            <person name="Pippel M."/>
            <person name="Hughes G.M."/>
            <person name="Lavrichenko K."/>
            <person name="Devanna P."/>
            <person name="Winkler S."/>
            <person name="Jermiin L.S."/>
            <person name="Skirmuntt E.C."/>
            <person name="Katzourakis A."/>
            <person name="Burkitt-Gray L."/>
            <person name="Ray D.A."/>
            <person name="Sullivan K.A.M."/>
            <person name="Roscito J.G."/>
            <person name="Kirilenko B.M."/>
            <person name="Davalos L.M."/>
            <person name="Corthals A.P."/>
            <person name="Power M.L."/>
            <person name="Jones G."/>
            <person name="Ransome R.D."/>
            <person name="Dechmann D.K.N."/>
            <person name="Locatelli A.G."/>
            <person name="Puechmaille S.J."/>
            <person name="Fedrigo O."/>
            <person name="Jarvis E.D."/>
            <person name="Hiller M."/>
            <person name="Vernes S.C."/>
            <person name="Myers E.W."/>
            <person name="Teeling E.C."/>
        </authorList>
    </citation>
    <scope>NUCLEOTIDE SEQUENCE [LARGE SCALE GENOMIC DNA]</scope>
    <source>
        <strain evidence="1">Bat1K_MPI-CBG_1</strain>
    </source>
</reference>